<sequence length="221" mass="24856">MTTLDPTMTLAELATDRPGASRVFHRLGLDFCCGGKRPLSDVCAERGLDVAGILAEIESAQPESNPVRWAERPVSDIVEFIVNHYHARLREELPELVELARRVETRHADKATCPKGLADHLEAVHASVLDHLHKEEQILFPLILRGESEYVGGPIHVMVLEHDDHGRNLEIIRELTNGLTPPEEACTSWRALYLRLDALEAELMEHIHLENHVLFPRATEA</sequence>
<accession>A0A956NE82</accession>
<keyword evidence="3" id="KW-0479">Metal-binding</keyword>
<dbReference type="Pfam" id="PF01814">
    <property type="entry name" value="Hemerythrin"/>
    <property type="match status" value="1"/>
</dbReference>
<dbReference type="InterPro" id="IPR012312">
    <property type="entry name" value="Hemerythrin-like"/>
</dbReference>
<dbReference type="Pfam" id="PF04405">
    <property type="entry name" value="ScdA_N"/>
    <property type="match status" value="1"/>
</dbReference>
<evidence type="ECO:0000256" key="4">
    <source>
        <dbReference type="ARBA" id="ARBA00023004"/>
    </source>
</evidence>
<dbReference type="PANTHER" id="PTHR36438:SF1">
    <property type="entry name" value="IRON-SULFUR CLUSTER REPAIR PROTEIN YTFE"/>
    <property type="match status" value="1"/>
</dbReference>
<dbReference type="NCBIfam" id="TIGR03652">
    <property type="entry name" value="FeS_repair_RIC"/>
    <property type="match status" value="1"/>
</dbReference>
<organism evidence="6 7">
    <name type="scientific">Eiseniibacteriota bacterium</name>
    <dbReference type="NCBI Taxonomy" id="2212470"/>
    <lineage>
        <taxon>Bacteria</taxon>
        <taxon>Candidatus Eiseniibacteriota</taxon>
    </lineage>
</organism>
<dbReference type="NCBIfam" id="NF008221">
    <property type="entry name" value="PRK10992.1"/>
    <property type="match status" value="1"/>
</dbReference>
<feature type="domain" description="Hemerythrin-like" evidence="5">
    <location>
        <begin position="82"/>
        <end position="218"/>
    </location>
</feature>
<keyword evidence="2" id="KW-0963">Cytoplasm</keyword>
<name>A0A956NE82_UNCEI</name>
<gene>
    <name evidence="6" type="primary">ytfE</name>
    <name evidence="6" type="ORF">KDA27_13715</name>
</gene>
<evidence type="ECO:0000256" key="3">
    <source>
        <dbReference type="ARBA" id="ARBA00022723"/>
    </source>
</evidence>
<comment type="caution">
    <text evidence="6">The sequence shown here is derived from an EMBL/GenBank/DDBJ whole genome shotgun (WGS) entry which is preliminary data.</text>
</comment>
<dbReference type="GO" id="GO:0005737">
    <property type="term" value="C:cytoplasm"/>
    <property type="evidence" value="ECO:0007669"/>
    <property type="project" value="UniProtKB-SubCell"/>
</dbReference>
<dbReference type="GO" id="GO:0046872">
    <property type="term" value="F:metal ion binding"/>
    <property type="evidence" value="ECO:0007669"/>
    <property type="project" value="UniProtKB-KW"/>
</dbReference>
<evidence type="ECO:0000313" key="7">
    <source>
        <dbReference type="Proteomes" id="UP000739538"/>
    </source>
</evidence>
<evidence type="ECO:0000256" key="2">
    <source>
        <dbReference type="ARBA" id="ARBA00022490"/>
    </source>
</evidence>
<reference evidence="6" key="2">
    <citation type="journal article" date="2021" name="Microbiome">
        <title>Successional dynamics and alternative stable states in a saline activated sludge microbial community over 9 years.</title>
        <authorList>
            <person name="Wang Y."/>
            <person name="Ye J."/>
            <person name="Ju F."/>
            <person name="Liu L."/>
            <person name="Boyd J.A."/>
            <person name="Deng Y."/>
            <person name="Parks D.H."/>
            <person name="Jiang X."/>
            <person name="Yin X."/>
            <person name="Woodcroft B.J."/>
            <person name="Tyson G.W."/>
            <person name="Hugenholtz P."/>
            <person name="Polz M.F."/>
            <person name="Zhang T."/>
        </authorList>
    </citation>
    <scope>NUCLEOTIDE SEQUENCE</scope>
    <source>
        <strain evidence="6">HKST-UBA02</strain>
    </source>
</reference>
<evidence type="ECO:0000256" key="1">
    <source>
        <dbReference type="ARBA" id="ARBA00004496"/>
    </source>
</evidence>
<evidence type="ECO:0000313" key="6">
    <source>
        <dbReference type="EMBL" id="MCA9756856.1"/>
    </source>
</evidence>
<evidence type="ECO:0000259" key="5">
    <source>
        <dbReference type="Pfam" id="PF01814"/>
    </source>
</evidence>
<comment type="subcellular location">
    <subcellularLocation>
        <location evidence="1">Cytoplasm</location>
    </subcellularLocation>
</comment>
<protein>
    <submittedName>
        <fullName evidence="6">Iron-sulfur cluster repair protein YtfE</fullName>
    </submittedName>
</protein>
<dbReference type="CDD" id="cd12108">
    <property type="entry name" value="Hr-like"/>
    <property type="match status" value="1"/>
</dbReference>
<dbReference type="Proteomes" id="UP000739538">
    <property type="component" value="Unassembled WGS sequence"/>
</dbReference>
<dbReference type="AlphaFoldDB" id="A0A956NE82"/>
<dbReference type="EMBL" id="JAGQHS010000070">
    <property type="protein sequence ID" value="MCA9756856.1"/>
    <property type="molecule type" value="Genomic_DNA"/>
</dbReference>
<proteinExistence type="predicted"/>
<reference evidence="6" key="1">
    <citation type="submission" date="2020-04" db="EMBL/GenBank/DDBJ databases">
        <authorList>
            <person name="Zhang T."/>
        </authorList>
    </citation>
    <scope>NUCLEOTIDE SEQUENCE</scope>
    <source>
        <strain evidence="6">HKST-UBA02</strain>
    </source>
</reference>
<dbReference type="InterPro" id="IPR019903">
    <property type="entry name" value="RIC_family"/>
</dbReference>
<dbReference type="PANTHER" id="PTHR36438">
    <property type="entry name" value="IRON-SULFUR CLUSTER REPAIR PROTEIN YTFE"/>
    <property type="match status" value="1"/>
</dbReference>
<dbReference type="Gene3D" id="1.20.120.520">
    <property type="entry name" value="nmb1532 protein domain like"/>
    <property type="match status" value="1"/>
</dbReference>
<keyword evidence="4" id="KW-0408">Iron</keyword>